<dbReference type="AlphaFoldDB" id="A0AA42B652"/>
<keyword evidence="1" id="KW-0472">Membrane</keyword>
<accession>A0AA42B652</accession>
<reference evidence="2 3" key="1">
    <citation type="journal article" date="2013" name="Antonie Van Leeuwenhoek">
        <title>Echinimonas agarilytica gen. nov., sp. nov., a new gammaproteobacterium isolated from the sea urchin Strongylocentrotus intermedius.</title>
        <authorList>
            <person name="Nedashkovskaya O.I."/>
            <person name="Stenkova A.M."/>
            <person name="Zhukova N.V."/>
            <person name="Van Trappen S."/>
            <person name="Lee J.S."/>
            <person name="Kim S.B."/>
        </authorList>
    </citation>
    <scope>NUCLEOTIDE SEQUENCE [LARGE SCALE GENOMIC DNA]</scope>
    <source>
        <strain evidence="2 3">KMM 6351</strain>
    </source>
</reference>
<evidence type="ECO:0000313" key="3">
    <source>
        <dbReference type="Proteomes" id="UP001165393"/>
    </source>
</evidence>
<sequence length="176" mass="19802">MESGWSGNTDLIWGSYFLALCGFLVVMNWRVPVLRNLALVNVAVEFTSWQLISALEALPIQSSMYYWFLLACAVNLIKALIILVFISFDIEYLRKTTIRLLVIFVALALIYVVRFIDQFVVGAGLEDSRVQAGYSIVIPALQGLALITLVAPAINRFVVLVRTKRSRHAAQPLIRR</sequence>
<dbReference type="EMBL" id="JAMQGP010000001">
    <property type="protein sequence ID" value="MCM2678325.1"/>
    <property type="molecule type" value="Genomic_DNA"/>
</dbReference>
<comment type="caution">
    <text evidence="2">The sequence shown here is derived from an EMBL/GenBank/DDBJ whole genome shotgun (WGS) entry which is preliminary data.</text>
</comment>
<evidence type="ECO:0000256" key="1">
    <source>
        <dbReference type="SAM" id="Phobius"/>
    </source>
</evidence>
<proteinExistence type="predicted"/>
<feature type="transmembrane region" description="Helical" evidence="1">
    <location>
        <begin position="98"/>
        <end position="116"/>
    </location>
</feature>
<keyword evidence="3" id="KW-1185">Reference proteome</keyword>
<evidence type="ECO:0000313" key="2">
    <source>
        <dbReference type="EMBL" id="MCM2678325.1"/>
    </source>
</evidence>
<gene>
    <name evidence="2" type="ORF">NAF29_01400</name>
</gene>
<keyword evidence="1" id="KW-0812">Transmembrane</keyword>
<feature type="transmembrane region" description="Helical" evidence="1">
    <location>
        <begin position="12"/>
        <end position="31"/>
    </location>
</feature>
<keyword evidence="1" id="KW-1133">Transmembrane helix</keyword>
<dbReference type="Proteomes" id="UP001165393">
    <property type="component" value="Unassembled WGS sequence"/>
</dbReference>
<feature type="transmembrane region" description="Helical" evidence="1">
    <location>
        <begin position="136"/>
        <end position="158"/>
    </location>
</feature>
<dbReference type="RefSeq" id="WP_251259696.1">
    <property type="nucleotide sequence ID" value="NZ_JAMQGP010000001.1"/>
</dbReference>
<protein>
    <submittedName>
        <fullName evidence="2">Uncharacterized protein</fullName>
    </submittedName>
</protein>
<feature type="transmembrane region" description="Helical" evidence="1">
    <location>
        <begin position="64"/>
        <end position="86"/>
    </location>
</feature>
<organism evidence="2 3">
    <name type="scientific">Echinimonas agarilytica</name>
    <dbReference type="NCBI Taxonomy" id="1215918"/>
    <lineage>
        <taxon>Bacteria</taxon>
        <taxon>Pseudomonadati</taxon>
        <taxon>Pseudomonadota</taxon>
        <taxon>Gammaproteobacteria</taxon>
        <taxon>Alteromonadales</taxon>
        <taxon>Echinimonadaceae</taxon>
        <taxon>Echinimonas</taxon>
    </lineage>
</organism>
<name>A0AA42B652_9GAMM</name>